<evidence type="ECO:0000256" key="3">
    <source>
        <dbReference type="PROSITE-ProRule" id="PRU00175"/>
    </source>
</evidence>
<feature type="compositionally biased region" description="Polar residues" evidence="4">
    <location>
        <begin position="144"/>
        <end position="158"/>
    </location>
</feature>
<feature type="compositionally biased region" description="Polar residues" evidence="4">
    <location>
        <begin position="83"/>
        <end position="95"/>
    </location>
</feature>
<feature type="region of interest" description="Disordered" evidence="4">
    <location>
        <begin position="142"/>
        <end position="166"/>
    </location>
</feature>
<keyword evidence="1 3" id="KW-0479">Metal-binding</keyword>
<proteinExistence type="predicted"/>
<dbReference type="GeneID" id="115924031"/>
<feature type="region of interest" description="Disordered" evidence="4">
    <location>
        <begin position="274"/>
        <end position="317"/>
    </location>
</feature>
<sequence length="558" mass="61437">MQSARKLFRRASKRIRRVSRTVEETDLARESSPENVDPKAAEASSSRAATAESPLGASEIAAAAAKLSDLDSSRSNSLDSSTEEIQASGNGNGQQDYIDKLFINQRRELMHELRQIQDSHRPVSKGDQRRNIDRFLRLHLNGEVSDSTSEGSNEGNHQSPRRRRRNGMVVQELEGLSRQRSVTQRLQCPTFRRDLENMVRGVVVRQEREVEAVLRLRVAGLPGNRPLPLAGEASRVDTGSHVSGVSSISSGHSLLPSVSTLGLNAIPVAPPLPPLGGQHHLPAPPAFQQPQQHLPQVAPVQPPPPPPPQPQQANRWPLPTAPWLVQNSLNGNQGPADRAQVLQQVHREAVVSEISELVHRQLVHETLESDFRGRLEFLMMNRLETIGPESGERVMNFINTIPQSQHIRRNDFSHLGIHVPSSQQDGAQSGAVGGAAVPAAFMHEMDSLKSKMSELHEMVRMSMEMQLDLQRAIRQEVAAALHQQNGTTASPTAPLSDPASEGNCIICLDKEVDSVLYQCGHMCVCMTCGLRLSTMGSHCPMCRAPIRDVIRAYRCQRS</sequence>
<dbReference type="RefSeq" id="XP_030841467.1">
    <property type="nucleotide sequence ID" value="XM_030985607.1"/>
</dbReference>
<dbReference type="SUPFAM" id="SSF57850">
    <property type="entry name" value="RING/U-box"/>
    <property type="match status" value="1"/>
</dbReference>
<dbReference type="InParanoid" id="A0A7M7SYX5"/>
<keyword evidence="1 3" id="KW-0863">Zinc-finger</keyword>
<dbReference type="InterPro" id="IPR001841">
    <property type="entry name" value="Znf_RING"/>
</dbReference>
<feature type="compositionally biased region" description="Low complexity" evidence="4">
    <location>
        <begin position="288"/>
        <end position="299"/>
    </location>
</feature>
<evidence type="ECO:0000259" key="5">
    <source>
        <dbReference type="PROSITE" id="PS50089"/>
    </source>
</evidence>
<dbReference type="AlphaFoldDB" id="A0A7M7SYX5"/>
<dbReference type="PANTHER" id="PTHR46519">
    <property type="entry name" value="RING/U-BOX SUPERFAMILY PROTEIN"/>
    <property type="match status" value="1"/>
</dbReference>
<protein>
    <recommendedName>
        <fullName evidence="5">RING-type domain-containing protein</fullName>
    </recommendedName>
</protein>
<dbReference type="Pfam" id="PF13920">
    <property type="entry name" value="zf-C3HC4_3"/>
    <property type="match status" value="1"/>
</dbReference>
<feature type="compositionally biased region" description="Pro residues" evidence="4">
    <location>
        <begin position="300"/>
        <end position="310"/>
    </location>
</feature>
<feature type="compositionally biased region" description="Basic and acidic residues" evidence="4">
    <location>
        <begin position="20"/>
        <end position="40"/>
    </location>
</feature>
<organism evidence="6 7">
    <name type="scientific">Strongylocentrotus purpuratus</name>
    <name type="common">Purple sea urchin</name>
    <dbReference type="NCBI Taxonomy" id="7668"/>
    <lineage>
        <taxon>Eukaryota</taxon>
        <taxon>Metazoa</taxon>
        <taxon>Echinodermata</taxon>
        <taxon>Eleutherozoa</taxon>
        <taxon>Echinozoa</taxon>
        <taxon>Echinoidea</taxon>
        <taxon>Euechinoidea</taxon>
        <taxon>Echinacea</taxon>
        <taxon>Camarodonta</taxon>
        <taxon>Echinidea</taxon>
        <taxon>Strongylocentrotidae</taxon>
        <taxon>Strongylocentrotus</taxon>
    </lineage>
</organism>
<reference evidence="6" key="2">
    <citation type="submission" date="2021-01" db="UniProtKB">
        <authorList>
            <consortium name="EnsemblMetazoa"/>
        </authorList>
    </citation>
    <scope>IDENTIFICATION</scope>
</reference>
<dbReference type="KEGG" id="spu:115924031"/>
<evidence type="ECO:0000256" key="4">
    <source>
        <dbReference type="SAM" id="MobiDB-lite"/>
    </source>
</evidence>
<evidence type="ECO:0000256" key="1">
    <source>
        <dbReference type="ARBA" id="ARBA00022771"/>
    </source>
</evidence>
<reference evidence="7" key="1">
    <citation type="submission" date="2015-02" db="EMBL/GenBank/DDBJ databases">
        <title>Genome sequencing for Strongylocentrotus purpuratus.</title>
        <authorList>
            <person name="Murali S."/>
            <person name="Liu Y."/>
            <person name="Vee V."/>
            <person name="English A."/>
            <person name="Wang M."/>
            <person name="Skinner E."/>
            <person name="Han Y."/>
            <person name="Muzny D.M."/>
            <person name="Worley K.C."/>
            <person name="Gibbs R.A."/>
        </authorList>
    </citation>
    <scope>NUCLEOTIDE SEQUENCE</scope>
</reference>
<evidence type="ECO:0000313" key="6">
    <source>
        <dbReference type="EnsemblMetazoa" id="XP_030841467"/>
    </source>
</evidence>
<evidence type="ECO:0000313" key="7">
    <source>
        <dbReference type="Proteomes" id="UP000007110"/>
    </source>
</evidence>
<feature type="region of interest" description="Disordered" evidence="4">
    <location>
        <begin position="18"/>
        <end position="54"/>
    </location>
</feature>
<dbReference type="CDD" id="cd16647">
    <property type="entry name" value="mRING-HC-C3HC5_NEU1"/>
    <property type="match status" value="1"/>
</dbReference>
<feature type="compositionally biased region" description="Low complexity" evidence="4">
    <location>
        <begin position="41"/>
        <end position="54"/>
    </location>
</feature>
<keyword evidence="7" id="KW-1185">Reference proteome</keyword>
<dbReference type="Gene3D" id="3.30.40.10">
    <property type="entry name" value="Zinc/RING finger domain, C3HC4 (zinc finger)"/>
    <property type="match status" value="1"/>
</dbReference>
<feature type="region of interest" description="Disordered" evidence="4">
    <location>
        <begin position="70"/>
        <end position="96"/>
    </location>
</feature>
<dbReference type="EnsemblMetazoa" id="XM_030985607">
    <property type="protein sequence ID" value="XP_030841467"/>
    <property type="gene ID" value="LOC115924031"/>
</dbReference>
<dbReference type="OrthoDB" id="6078042at2759"/>
<dbReference type="PANTHER" id="PTHR46519:SF2">
    <property type="entry name" value="RING_U-BOX SUPERFAMILY PROTEIN"/>
    <property type="match status" value="1"/>
</dbReference>
<dbReference type="PROSITE" id="PS50089">
    <property type="entry name" value="ZF_RING_2"/>
    <property type="match status" value="1"/>
</dbReference>
<evidence type="ECO:0000256" key="2">
    <source>
        <dbReference type="ARBA" id="ARBA00022833"/>
    </source>
</evidence>
<dbReference type="OMA" id="RTEHHIQ"/>
<feature type="domain" description="RING-type" evidence="5">
    <location>
        <begin position="504"/>
        <end position="543"/>
    </location>
</feature>
<keyword evidence="2" id="KW-0862">Zinc</keyword>
<dbReference type="GO" id="GO:0008270">
    <property type="term" value="F:zinc ion binding"/>
    <property type="evidence" value="ECO:0007669"/>
    <property type="project" value="UniProtKB-KW"/>
</dbReference>
<accession>A0A7M7SYX5</accession>
<dbReference type="Proteomes" id="UP000007110">
    <property type="component" value="Unassembled WGS sequence"/>
</dbReference>
<dbReference type="InterPro" id="IPR013083">
    <property type="entry name" value="Znf_RING/FYVE/PHD"/>
</dbReference>
<name>A0A7M7SYX5_STRPU</name>